<dbReference type="EMBL" id="CP044331">
    <property type="protein sequence ID" value="QGM99031.1"/>
    <property type="molecule type" value="Genomic_DNA"/>
</dbReference>
<dbReference type="InterPro" id="IPR021293">
    <property type="entry name" value="DUF2865"/>
</dbReference>
<feature type="region of interest" description="Disordered" evidence="1">
    <location>
        <begin position="161"/>
        <end position="194"/>
    </location>
</feature>
<proteinExistence type="predicted"/>
<keyword evidence="2" id="KW-0732">Signal</keyword>
<evidence type="ECO:0000256" key="2">
    <source>
        <dbReference type="SAM" id="SignalP"/>
    </source>
</evidence>
<gene>
    <name evidence="3" type="ORF">F7D14_17100</name>
</gene>
<dbReference type="Pfam" id="PF11064">
    <property type="entry name" value="DUF2865"/>
    <property type="match status" value="1"/>
</dbReference>
<accession>A0A6B8M8D6</accession>
<feature type="chain" id="PRO_5025582235" evidence="2">
    <location>
        <begin position="35"/>
        <end position="377"/>
    </location>
</feature>
<sequence>MRPTLGPMNFRGRFAVAFATALLVLACAPRQARAESGYCTDLRAQIAKAGAEGMQARYRAAAAKQRAEYGRLAAKAHAMGCDQQQFLFFGDPPPPQCGSVNARLNALEGTIAAYDQGASDDSQRQALMARYEVDCRQRASAREPQPKSFFEELFGVGAPDRTTGLREVPVGAPDPTLDPNYQDEGEPVDQRPSGGPMAICVRSCDGGFFPITYSAKASQLDDLNAFCKAMCPGAEAKLYTQSQWKGLDSAVSIDGEPYADHPNARKFEKSYEPSCGCKPQGQSWTEALAEAERMLAERNKKDQMITAEQAEQMSRPIQSGDPRARRPEGAAAVAAPLVGDGLRGTQGSVTTGAPEVFREVVGPDGVKRRVRVVAPTL</sequence>
<feature type="signal peptide" evidence="2">
    <location>
        <begin position="1"/>
        <end position="34"/>
    </location>
</feature>
<evidence type="ECO:0000313" key="3">
    <source>
        <dbReference type="EMBL" id="QGM99031.1"/>
    </source>
</evidence>
<protein>
    <submittedName>
        <fullName evidence="3">DUF2865 domain-containing protein</fullName>
    </submittedName>
</protein>
<keyword evidence="4" id="KW-1185">Reference proteome</keyword>
<dbReference type="Proteomes" id="UP000422569">
    <property type="component" value="Chromosome"/>
</dbReference>
<name>A0A6B8M8D6_9HYPH</name>
<organism evidence="3 4">
    <name type="scientific">Methylocystis parvus</name>
    <dbReference type="NCBI Taxonomy" id="134"/>
    <lineage>
        <taxon>Bacteria</taxon>
        <taxon>Pseudomonadati</taxon>
        <taxon>Pseudomonadota</taxon>
        <taxon>Alphaproteobacteria</taxon>
        <taxon>Hyphomicrobiales</taxon>
        <taxon>Methylocystaceae</taxon>
        <taxon>Methylocystis</taxon>
    </lineage>
</organism>
<dbReference type="AlphaFoldDB" id="A0A6B8M8D6"/>
<evidence type="ECO:0000256" key="1">
    <source>
        <dbReference type="SAM" id="MobiDB-lite"/>
    </source>
</evidence>
<dbReference type="KEGG" id="mpar:F7D14_17100"/>
<reference evidence="3 4" key="1">
    <citation type="submission" date="2019-09" db="EMBL/GenBank/DDBJ databases">
        <title>Isolation and complete genome sequencing of Methylocystis species.</title>
        <authorList>
            <person name="Rumah B.L."/>
            <person name="Stead C.E."/>
            <person name="Stevens B.C."/>
            <person name="Minton N.P."/>
            <person name="Grosse-Honebrink A."/>
            <person name="Zhang Y."/>
        </authorList>
    </citation>
    <scope>NUCLEOTIDE SEQUENCE [LARGE SCALE GENOMIC DNA]</scope>
    <source>
        <strain evidence="3 4">BRCS2</strain>
    </source>
</reference>
<dbReference type="RefSeq" id="WP_016921997.1">
    <property type="nucleotide sequence ID" value="NZ_CP044331.1"/>
</dbReference>
<evidence type="ECO:0000313" key="4">
    <source>
        <dbReference type="Proteomes" id="UP000422569"/>
    </source>
</evidence>
<dbReference type="PROSITE" id="PS51257">
    <property type="entry name" value="PROKAR_LIPOPROTEIN"/>
    <property type="match status" value="1"/>
</dbReference>